<gene>
    <name evidence="2" type="ORF">ACFP57_13105</name>
</gene>
<dbReference type="SUPFAM" id="SSF159888">
    <property type="entry name" value="YdhG-like"/>
    <property type="match status" value="1"/>
</dbReference>
<feature type="region of interest" description="Disordered" evidence="1">
    <location>
        <begin position="1"/>
        <end position="39"/>
    </location>
</feature>
<evidence type="ECO:0000313" key="2">
    <source>
        <dbReference type="EMBL" id="MFC6397914.1"/>
    </source>
</evidence>
<dbReference type="RefSeq" id="WP_343886869.1">
    <property type="nucleotide sequence ID" value="NZ_BAAAKI010000025.1"/>
</dbReference>
<accession>A0ABW1X622</accession>
<sequence length="150" mass="16509">MSPTKKASTQDADAGFTAEEKAAVKQAAAERRKTAAGKNTEQDILDAIAAMDDLDRPIAEGLHALMARIAPDLTRRTWYGFPAYARDPKGKEIVVFYQHAGKFKSRYGTIGFNDNAQLDDGTMWPAAYAITEWNDANEKTLEKLITRAIG</sequence>
<reference evidence="3" key="1">
    <citation type="journal article" date="2019" name="Int. J. Syst. Evol. Microbiol.">
        <title>The Global Catalogue of Microorganisms (GCM) 10K type strain sequencing project: providing services to taxonomists for standard genome sequencing and annotation.</title>
        <authorList>
            <consortium name="The Broad Institute Genomics Platform"/>
            <consortium name="The Broad Institute Genome Sequencing Center for Infectious Disease"/>
            <person name="Wu L."/>
            <person name="Ma J."/>
        </authorList>
    </citation>
    <scope>NUCLEOTIDE SEQUENCE [LARGE SCALE GENOMIC DNA]</scope>
    <source>
        <strain evidence="3">CGMCC 1.15277</strain>
    </source>
</reference>
<protein>
    <recommendedName>
        <fullName evidence="4">YdhG-like domain-containing protein</fullName>
    </recommendedName>
</protein>
<name>A0ABW1X622_9ACTN</name>
<feature type="compositionally biased region" description="Basic and acidic residues" evidence="1">
    <location>
        <begin position="18"/>
        <end position="33"/>
    </location>
</feature>
<organism evidence="2 3">
    <name type="scientific">Luteococcus sanguinis</name>
    <dbReference type="NCBI Taxonomy" id="174038"/>
    <lineage>
        <taxon>Bacteria</taxon>
        <taxon>Bacillati</taxon>
        <taxon>Actinomycetota</taxon>
        <taxon>Actinomycetes</taxon>
        <taxon>Propionibacteriales</taxon>
        <taxon>Propionibacteriaceae</taxon>
        <taxon>Luteococcus</taxon>
    </lineage>
</organism>
<keyword evidence="3" id="KW-1185">Reference proteome</keyword>
<evidence type="ECO:0000313" key="3">
    <source>
        <dbReference type="Proteomes" id="UP001596266"/>
    </source>
</evidence>
<feature type="compositionally biased region" description="Polar residues" evidence="1">
    <location>
        <begin position="1"/>
        <end position="11"/>
    </location>
</feature>
<evidence type="ECO:0008006" key="4">
    <source>
        <dbReference type="Google" id="ProtNLM"/>
    </source>
</evidence>
<evidence type="ECO:0000256" key="1">
    <source>
        <dbReference type="SAM" id="MobiDB-lite"/>
    </source>
</evidence>
<dbReference type="Proteomes" id="UP001596266">
    <property type="component" value="Unassembled WGS sequence"/>
</dbReference>
<comment type="caution">
    <text evidence="2">The sequence shown here is derived from an EMBL/GenBank/DDBJ whole genome shotgun (WGS) entry which is preliminary data.</text>
</comment>
<proteinExistence type="predicted"/>
<dbReference type="EMBL" id="JBHSUA010000024">
    <property type="protein sequence ID" value="MFC6397914.1"/>
    <property type="molecule type" value="Genomic_DNA"/>
</dbReference>